<evidence type="ECO:0000313" key="8">
    <source>
        <dbReference type="EMBL" id="CAD6909562.1"/>
    </source>
</evidence>
<dbReference type="PANTHER" id="PTHR23244:SF456">
    <property type="entry name" value="MULTIPLE EPIDERMAL GROWTH FACTOR-LIKE DOMAINS PROTEIN 8"/>
    <property type="match status" value="1"/>
</dbReference>
<feature type="coiled-coil region" evidence="6">
    <location>
        <begin position="1477"/>
        <end position="1518"/>
    </location>
</feature>
<dbReference type="SMART" id="SM00612">
    <property type="entry name" value="Kelch"/>
    <property type="match status" value="3"/>
</dbReference>
<protein>
    <submittedName>
        <fullName evidence="9">Uncharacterized protein</fullName>
    </submittedName>
</protein>
<dbReference type="Pfam" id="PF24681">
    <property type="entry name" value="Kelch_KLHDC2_KLHL20_DRC7"/>
    <property type="match status" value="2"/>
</dbReference>
<feature type="compositionally biased region" description="Low complexity" evidence="7">
    <location>
        <begin position="918"/>
        <end position="938"/>
    </location>
</feature>
<dbReference type="InterPro" id="IPR015915">
    <property type="entry name" value="Kelch-typ_b-propeller"/>
</dbReference>
<evidence type="ECO:0000256" key="1">
    <source>
        <dbReference type="ARBA" id="ARBA00004496"/>
    </source>
</evidence>
<comment type="subcellular location">
    <subcellularLocation>
        <location evidence="1">Cytoplasm</location>
    </subcellularLocation>
</comment>
<evidence type="ECO:0000256" key="2">
    <source>
        <dbReference type="ARBA" id="ARBA00022441"/>
    </source>
</evidence>
<reference evidence="9" key="2">
    <citation type="journal article" date="2019" name="IMA Fungus">
        <title>Genome sequencing and comparison of five Tilletia species to identify candidate genes for the detection of regulated species infecting wheat.</title>
        <authorList>
            <person name="Nguyen H.D.T."/>
            <person name="Sultana T."/>
            <person name="Kesanakurti P."/>
            <person name="Hambleton S."/>
        </authorList>
    </citation>
    <scope>NUCLEOTIDE SEQUENCE</scope>
    <source>
        <strain evidence="9">DAOMC 238032</strain>
    </source>
</reference>
<feature type="compositionally biased region" description="Polar residues" evidence="7">
    <location>
        <begin position="824"/>
        <end position="840"/>
    </location>
</feature>
<feature type="compositionally biased region" description="Polar residues" evidence="7">
    <location>
        <begin position="738"/>
        <end position="751"/>
    </location>
</feature>
<dbReference type="Proteomes" id="UP000836402">
    <property type="component" value="Unassembled WGS sequence"/>
</dbReference>
<evidence type="ECO:0000256" key="3">
    <source>
        <dbReference type="ARBA" id="ARBA00022490"/>
    </source>
</evidence>
<dbReference type="GO" id="GO:0061245">
    <property type="term" value="P:establishment or maintenance of bipolar cell polarity"/>
    <property type="evidence" value="ECO:0007669"/>
    <property type="project" value="TreeGrafter"/>
</dbReference>
<proteinExistence type="predicted"/>
<feature type="compositionally biased region" description="Gly residues" evidence="7">
    <location>
        <begin position="951"/>
        <end position="962"/>
    </location>
</feature>
<dbReference type="SUPFAM" id="SSF117281">
    <property type="entry name" value="Kelch motif"/>
    <property type="match status" value="1"/>
</dbReference>
<keyword evidence="4" id="KW-0677">Repeat</keyword>
<feature type="region of interest" description="Disordered" evidence="7">
    <location>
        <begin position="1593"/>
        <end position="1639"/>
    </location>
</feature>
<feature type="compositionally biased region" description="Low complexity" evidence="7">
    <location>
        <begin position="112"/>
        <end position="132"/>
    </location>
</feature>
<feature type="compositionally biased region" description="Polar residues" evidence="7">
    <location>
        <begin position="1299"/>
        <end position="1308"/>
    </location>
</feature>
<dbReference type="FunFam" id="2.120.10.80:FF:000049">
    <property type="entry name" value="Cell polarity protein (Tea1)"/>
    <property type="match status" value="1"/>
</dbReference>
<evidence type="ECO:0000313" key="11">
    <source>
        <dbReference type="Proteomes" id="UP000836402"/>
    </source>
</evidence>
<keyword evidence="3" id="KW-0963">Cytoplasm</keyword>
<feature type="compositionally biased region" description="Gly residues" evidence="7">
    <location>
        <begin position="1725"/>
        <end position="1740"/>
    </location>
</feature>
<reference evidence="8" key="3">
    <citation type="submission" date="2020-10" db="EMBL/GenBank/DDBJ databases">
        <authorList>
            <person name="Sedaghatjoo S."/>
        </authorList>
    </citation>
    <scope>NUCLEOTIDE SEQUENCE</scope>
    <source>
        <strain evidence="8">AZH3</strain>
    </source>
</reference>
<dbReference type="InterPro" id="IPR027267">
    <property type="entry name" value="AH/BAR_dom_sf"/>
</dbReference>
<organism evidence="9 10">
    <name type="scientific">Tilletia caries</name>
    <name type="common">wheat bunt fungus</name>
    <dbReference type="NCBI Taxonomy" id="13290"/>
    <lineage>
        <taxon>Eukaryota</taxon>
        <taxon>Fungi</taxon>
        <taxon>Dikarya</taxon>
        <taxon>Basidiomycota</taxon>
        <taxon>Ustilaginomycotina</taxon>
        <taxon>Exobasidiomycetes</taxon>
        <taxon>Tilletiales</taxon>
        <taxon>Tilletiaceae</taxon>
        <taxon>Tilletia</taxon>
    </lineage>
</organism>
<feature type="compositionally biased region" description="Polar residues" evidence="7">
    <location>
        <begin position="250"/>
        <end position="259"/>
    </location>
</feature>
<evidence type="ECO:0000256" key="5">
    <source>
        <dbReference type="ARBA" id="ARBA00023054"/>
    </source>
</evidence>
<feature type="compositionally biased region" description="Basic and acidic residues" evidence="7">
    <location>
        <begin position="1593"/>
        <end position="1622"/>
    </location>
</feature>
<keyword evidence="2" id="KW-0880">Kelch repeat</keyword>
<feature type="compositionally biased region" description="Low complexity" evidence="7">
    <location>
        <begin position="12"/>
        <end position="32"/>
    </location>
</feature>
<evidence type="ECO:0000313" key="9">
    <source>
        <dbReference type="EMBL" id="KAE8263435.1"/>
    </source>
</evidence>
<gene>
    <name evidence="9" type="ORF">A4X03_0g1689</name>
    <name evidence="8" type="ORF">JKIAZH3_G727</name>
</gene>
<feature type="compositionally biased region" description="Gly residues" evidence="7">
    <location>
        <begin position="1010"/>
        <end position="1020"/>
    </location>
</feature>
<feature type="compositionally biased region" description="Low complexity" evidence="7">
    <location>
        <begin position="230"/>
        <end position="241"/>
    </location>
</feature>
<evidence type="ECO:0000256" key="6">
    <source>
        <dbReference type="SAM" id="Coils"/>
    </source>
</evidence>
<dbReference type="Proteomes" id="UP000077671">
    <property type="component" value="Unassembled WGS sequence"/>
</dbReference>
<dbReference type="EMBL" id="CAJHJG010001146">
    <property type="protein sequence ID" value="CAD6909562.1"/>
    <property type="molecule type" value="Genomic_DNA"/>
</dbReference>
<comment type="caution">
    <text evidence="9">The sequence shown here is derived from an EMBL/GenBank/DDBJ whole genome shotgun (WGS) entry which is preliminary data.</text>
</comment>
<reference evidence="9" key="1">
    <citation type="submission" date="2016-04" db="EMBL/GenBank/DDBJ databases">
        <authorList>
            <person name="Nguyen H.D."/>
            <person name="Kesanakurti P."/>
            <person name="Cullis J."/>
            <person name="Levesque C.A."/>
            <person name="Hambleton S."/>
        </authorList>
    </citation>
    <scope>NUCLEOTIDE SEQUENCE</scope>
    <source>
        <strain evidence="9">DAOMC 238032</strain>
    </source>
</reference>
<feature type="region of interest" description="Disordered" evidence="7">
    <location>
        <begin position="1701"/>
        <end position="1740"/>
    </location>
</feature>
<feature type="region of interest" description="Disordered" evidence="7">
    <location>
        <begin position="1288"/>
        <end position="1308"/>
    </location>
</feature>
<feature type="coiled-coil region" evidence="6">
    <location>
        <begin position="1385"/>
        <end position="1412"/>
    </location>
</feature>
<evidence type="ECO:0000313" key="10">
    <source>
        <dbReference type="Proteomes" id="UP000077671"/>
    </source>
</evidence>
<accession>A0A177VG08</accession>
<keyword evidence="11" id="KW-1185">Reference proteome</keyword>
<feature type="region of interest" description="Disordered" evidence="7">
    <location>
        <begin position="1552"/>
        <end position="1581"/>
    </location>
</feature>
<dbReference type="Gene3D" id="2.120.10.80">
    <property type="entry name" value="Kelch-type beta propeller"/>
    <property type="match status" value="2"/>
</dbReference>
<dbReference type="Gene3D" id="1.20.1270.60">
    <property type="entry name" value="Arfaptin homology (AH) domain/BAR domain"/>
    <property type="match status" value="1"/>
</dbReference>
<dbReference type="GO" id="GO:0051285">
    <property type="term" value="C:cell cortex of cell tip"/>
    <property type="evidence" value="ECO:0007669"/>
    <property type="project" value="TreeGrafter"/>
</dbReference>
<feature type="coiled-coil region" evidence="6">
    <location>
        <begin position="1217"/>
        <end position="1272"/>
    </location>
</feature>
<name>A0A177VG08_9BASI</name>
<evidence type="ECO:0000256" key="7">
    <source>
        <dbReference type="SAM" id="MobiDB-lite"/>
    </source>
</evidence>
<evidence type="ECO:0000256" key="4">
    <source>
        <dbReference type="ARBA" id="ARBA00022737"/>
    </source>
</evidence>
<keyword evidence="5 6" id="KW-0175">Coiled coil</keyword>
<feature type="compositionally biased region" description="Low complexity" evidence="7">
    <location>
        <begin position="790"/>
        <end position="815"/>
    </location>
</feature>
<feature type="region of interest" description="Disordered" evidence="7">
    <location>
        <begin position="918"/>
        <end position="968"/>
    </location>
</feature>
<feature type="compositionally biased region" description="Gly residues" evidence="7">
    <location>
        <begin position="92"/>
        <end position="105"/>
    </location>
</feature>
<feature type="compositionally biased region" description="Gly residues" evidence="7">
    <location>
        <begin position="220"/>
        <end position="229"/>
    </location>
</feature>
<sequence length="1740" mass="180045">MAIFGKRKDKNNNAADSAAAQQQQQQQQHQHQGSGGIGSAGNNSLEIGGSQQASSDANLQGSIGPQGLNNNGNNNNNNNNFGGMMANPQQQGGQGGPGGSYGGMNSGFLPSQALQQQQAQQAQAVAQGAAAATSNGPISIPRHGSPASSLNGPILRNGAPGPGSVGPNGVNGAAPAIGGPNPYRQPGMNGTTSALNPRVRNISLENGSNNASAMMQSGQAQGGSGGYVVGGTTAAGGPSSQQPHSILMQPGSSVGANGPIQVSHQHNGSNGMMGASSGMSALVKNLALSGPNGSSGMGSGIGGGLDGLPPSSTGAGLPVSTMSTGPASGQVQAGSERGRAPNVVFPWSQRPLNLLPPRFLDDRQQAPPGAGSPSPFPRYGLAVNSTASASGEVYLFGGLVRELVKNDLYTLRLDSASANNSSAAVSAELVQTTGEIPPPRVGHATVLVSNVLILWGGDTKVNAEDTQDAGLYLLNLNTREWTRVKAGTELTASSSSSTTASLAIPTSPGGTPSGPCGRYGHSVSIIASRLYVFGGQVDGAFLNDFWCFDLNSLKSTPTWELIRPANDVAPPRRTGHVSVMCKDCIYVFGGTDGQYHYNDTWCYSVPRNEWTELSCIGYIPVPREGHSACLVDDVMYVFGGRGVDGKELGDLASFKITNKRWYMFANMGPAPTGRSGHCLVNFNNKVVVLGGENLTGNRGDDPGMIHVLDTGKIKYPTDPNKGATSSTNNVVPNASAIRSNAATPGQMSSTPEDVAARSARAKSPEQRGPVGIAGPAQARQAPNALVGMMQPGSGPAVPQQQQQQQGMMSPPQQAGALPAMTAANAGSPTSIASGSQQPHSLQGAYGKMAGPPGGAGGSQQGQPQSRVVVGGGPGSSPAQPYVPNAAVVRMEESAAARSMSPAQRTIQEQRIAALHTSSAGPMGSATAAAALQQQQQRAVSPPNVNPQMAAGGAGAGPGGYRPGGPASQRSLENLRMQAASPTNGRMGLSGSAQGHQRGINGTLASASAGAGAGAGPGGVLGDPYSDGTSSSAVTQPYVIGDPSGGASSSNGPTAHLFDSSFANNGPTAGGGANNNASAELIGLRKREAWMKVALAAAVRKGFVPSEALSSGSQQAGMKGVVPPSSEEMAAIEGMSGQMGGDGGDKDKVVKALLALKAKLANAQATIAENAQKESDRVAEVERMRGAAIQEASYFRAKVQAYEVNSVGDAARLDRDRCTQLERQVATALQEQAELERKVTSMAEQAKLEQQLRVSAEERLSEAAKRAMAAEAAQMKAYDELSTAQKRGLAAESSLRDHQSQLNSLRSTAVRHQSDYEAARSNLSDANATIGGHLAALTQVRAALDAATARASEHERLYQSHRDVSDQTQGQVLKLRTELEGKNGEISMLTARVAELQSLLERTRAEADSHRSAATGALAQIINLHQERSARGEQAVRSDAPVPRHVQDKMRALEDEAEMLRQLHSQSRTAADSGVTTLTEVRERNLALEKQHSSLRTELNAVRNQLATALREVSQIREQASVREGDAREARRTAETLRIKMSVLRQHANEAGLRLPSDDALQGSSSGKGGAGGSGSDSSDRRIQELEDEIDSRIREIQDTEHRLQDSESRVEELTRELEHADTKQAGGGSGTAALGLSSSSAAAGREAELARAQVEELQRKLDETSAAYEDKLSRLDKDYQTAIQYVKGTEKMMQRMNGELAELRGSGGGGAGSRSGRPSLDQVGPGQGQMLGGSAGNGYE</sequence>
<feature type="region of interest" description="Disordered" evidence="7">
    <location>
        <begin position="1"/>
        <end position="259"/>
    </location>
</feature>
<dbReference type="EMBL" id="LWDD02000143">
    <property type="protein sequence ID" value="KAE8263435.1"/>
    <property type="molecule type" value="Genomic_DNA"/>
</dbReference>
<feature type="region of interest" description="Disordered" evidence="7">
    <location>
        <begin position="738"/>
        <end position="881"/>
    </location>
</feature>
<feature type="compositionally biased region" description="Polar residues" evidence="7">
    <location>
        <begin position="49"/>
        <end position="63"/>
    </location>
</feature>
<dbReference type="PANTHER" id="PTHR23244">
    <property type="entry name" value="KELCH REPEAT DOMAIN"/>
    <property type="match status" value="1"/>
</dbReference>
<feature type="region of interest" description="Disordered" evidence="7">
    <location>
        <begin position="1007"/>
        <end position="1033"/>
    </location>
</feature>
<dbReference type="InterPro" id="IPR006652">
    <property type="entry name" value="Kelch_1"/>
</dbReference>
<feature type="compositionally biased region" description="Gly residues" evidence="7">
    <location>
        <begin position="1565"/>
        <end position="1574"/>
    </location>
</feature>
<feature type="compositionally biased region" description="Low complexity" evidence="7">
    <location>
        <begin position="69"/>
        <end position="91"/>
    </location>
</feature>
<feature type="region of interest" description="Disordered" evidence="7">
    <location>
        <begin position="980"/>
        <end position="999"/>
    </location>
</feature>